<sequence>MNNEGMEGIAESGELTKIRVELTVTEVVTTYDFPITLEVPADVADDIEALTGHVVEHEDLWLDDLPIDGSNGYVAVNERDVDDVKLLPLDKAA</sequence>
<protein>
    <submittedName>
        <fullName evidence="1">Uncharacterized protein</fullName>
    </submittedName>
</protein>
<reference evidence="1 2" key="1">
    <citation type="journal article" date="2019" name="Int. J. Syst. Evol. Microbiol.">
        <title>The Global Catalogue of Microorganisms (GCM) 10K type strain sequencing project: providing services to taxonomists for standard genome sequencing and annotation.</title>
        <authorList>
            <consortium name="The Broad Institute Genomics Platform"/>
            <consortium name="The Broad Institute Genome Sequencing Center for Infectious Disease"/>
            <person name="Wu L."/>
            <person name="Ma J."/>
        </authorList>
    </citation>
    <scope>NUCLEOTIDE SEQUENCE [LARGE SCALE GENOMIC DNA]</scope>
    <source>
        <strain evidence="1 2">JCM 5052</strain>
    </source>
</reference>
<evidence type="ECO:0000313" key="2">
    <source>
        <dbReference type="Proteomes" id="UP001501576"/>
    </source>
</evidence>
<dbReference type="EMBL" id="BAAABZ010000002">
    <property type="protein sequence ID" value="GAA0505260.1"/>
    <property type="molecule type" value="Genomic_DNA"/>
</dbReference>
<organism evidence="1 2">
    <name type="scientific">Streptomyces mordarskii</name>
    <dbReference type="NCBI Taxonomy" id="1226758"/>
    <lineage>
        <taxon>Bacteria</taxon>
        <taxon>Bacillati</taxon>
        <taxon>Actinomycetota</taxon>
        <taxon>Actinomycetes</taxon>
        <taxon>Kitasatosporales</taxon>
        <taxon>Streptomycetaceae</taxon>
        <taxon>Streptomyces</taxon>
    </lineage>
</organism>
<comment type="caution">
    <text evidence="1">The sequence shown here is derived from an EMBL/GenBank/DDBJ whole genome shotgun (WGS) entry which is preliminary data.</text>
</comment>
<accession>A0ABN1BTN7</accession>
<keyword evidence="2" id="KW-1185">Reference proteome</keyword>
<dbReference type="RefSeq" id="WP_346158902.1">
    <property type="nucleotide sequence ID" value="NZ_BAAABZ010000002.1"/>
</dbReference>
<dbReference type="Proteomes" id="UP001501576">
    <property type="component" value="Unassembled WGS sequence"/>
</dbReference>
<gene>
    <name evidence="1" type="ORF">GCM10010390_05230</name>
</gene>
<name>A0ABN1BTN7_9ACTN</name>
<evidence type="ECO:0000313" key="1">
    <source>
        <dbReference type="EMBL" id="GAA0505260.1"/>
    </source>
</evidence>
<proteinExistence type="predicted"/>